<name>A0A0A0BT84_9CELL</name>
<reference evidence="3 4" key="2">
    <citation type="journal article" date="2015" name="Stand. Genomic Sci.">
        <title>Draft genome sequence of Cellulomonas carbonis T26(T) and comparative analysis of six Cellulomonas genomes.</title>
        <authorList>
            <person name="Zhuang W."/>
            <person name="Zhang S."/>
            <person name="Xia X."/>
            <person name="Wang G."/>
        </authorList>
    </citation>
    <scope>NUCLEOTIDE SEQUENCE [LARGE SCALE GENOMIC DNA]</scope>
    <source>
        <strain evidence="3 4">T26</strain>
    </source>
</reference>
<evidence type="ECO:0000256" key="2">
    <source>
        <dbReference type="SAM" id="SignalP"/>
    </source>
</evidence>
<feature type="region of interest" description="Disordered" evidence="1">
    <location>
        <begin position="19"/>
        <end position="62"/>
    </location>
</feature>
<evidence type="ECO:0000313" key="3">
    <source>
        <dbReference type="EMBL" id="KGM10364.1"/>
    </source>
</evidence>
<dbReference type="EMBL" id="AXCY01000053">
    <property type="protein sequence ID" value="KGM10364.1"/>
    <property type="molecule type" value="Genomic_DNA"/>
</dbReference>
<evidence type="ECO:0000313" key="4">
    <source>
        <dbReference type="Proteomes" id="UP000029839"/>
    </source>
</evidence>
<gene>
    <name evidence="3" type="ORF">N868_15595</name>
</gene>
<feature type="chain" id="PRO_5039054041" description="Lipoprotein" evidence="2">
    <location>
        <begin position="19"/>
        <end position="227"/>
    </location>
</feature>
<dbReference type="PROSITE" id="PS51257">
    <property type="entry name" value="PROKAR_LIPOPROTEIN"/>
    <property type="match status" value="1"/>
</dbReference>
<reference evidence="3 4" key="1">
    <citation type="submission" date="2013-08" db="EMBL/GenBank/DDBJ databases">
        <title>Genome sequencing of Cellulomonas carbonis T26.</title>
        <authorList>
            <person name="Chen F."/>
            <person name="Li Y."/>
            <person name="Wang G."/>
        </authorList>
    </citation>
    <scope>NUCLEOTIDE SEQUENCE [LARGE SCALE GENOMIC DNA]</scope>
    <source>
        <strain evidence="3 4">T26</strain>
    </source>
</reference>
<dbReference type="OrthoDB" id="4829515at2"/>
<evidence type="ECO:0008006" key="5">
    <source>
        <dbReference type="Google" id="ProtNLM"/>
    </source>
</evidence>
<evidence type="ECO:0000256" key="1">
    <source>
        <dbReference type="SAM" id="MobiDB-lite"/>
    </source>
</evidence>
<feature type="compositionally biased region" description="Acidic residues" evidence="1">
    <location>
        <begin position="52"/>
        <end position="61"/>
    </location>
</feature>
<feature type="signal peptide" evidence="2">
    <location>
        <begin position="1"/>
        <end position="18"/>
    </location>
</feature>
<sequence length="227" mass="23160">MRPSLAPAVVVGAALALAGCTGGSEPEEPGPTSSASEDGEGTDPSAEPSDGPTDEPADDEATAAGTDCVVGDWTTDPAAGADTIVGSLDLPEDPVIEVTGESYMTFAEDGTVTTTYSGVDTRMVLTLQGSTLEVRSAMDGALVGAWSATDEGTLAITDVDPSGVTMTTETTVDGEALEVPGMQEQQQAALAVGGEFRYTCDDAELRLVPQHEGADAIADFEQVLTRR</sequence>
<dbReference type="AlphaFoldDB" id="A0A0A0BT84"/>
<keyword evidence="2" id="KW-0732">Signal</keyword>
<protein>
    <recommendedName>
        <fullName evidence="5">Lipoprotein</fullName>
    </recommendedName>
</protein>
<proteinExistence type="predicted"/>
<accession>A0A0A0BT84</accession>
<dbReference type="Proteomes" id="UP000029839">
    <property type="component" value="Unassembled WGS sequence"/>
</dbReference>
<dbReference type="RefSeq" id="WP_043607215.1">
    <property type="nucleotide sequence ID" value="NZ_AXCY01000053.1"/>
</dbReference>
<comment type="caution">
    <text evidence="3">The sequence shown here is derived from an EMBL/GenBank/DDBJ whole genome shotgun (WGS) entry which is preliminary data.</text>
</comment>
<organism evidence="3 4">
    <name type="scientific">Cellulomonas carbonis T26</name>
    <dbReference type="NCBI Taxonomy" id="947969"/>
    <lineage>
        <taxon>Bacteria</taxon>
        <taxon>Bacillati</taxon>
        <taxon>Actinomycetota</taxon>
        <taxon>Actinomycetes</taxon>
        <taxon>Micrococcales</taxon>
        <taxon>Cellulomonadaceae</taxon>
        <taxon>Cellulomonas</taxon>
    </lineage>
</organism>
<keyword evidence="4" id="KW-1185">Reference proteome</keyword>